<dbReference type="OrthoDB" id="3557569at2759"/>
<evidence type="ECO:0000259" key="1">
    <source>
        <dbReference type="Pfam" id="PF20150"/>
    </source>
</evidence>
<protein>
    <recommendedName>
        <fullName evidence="1">2EXR domain-containing protein</fullName>
    </recommendedName>
</protein>
<reference evidence="2 3" key="1">
    <citation type="submission" date="2016-03" db="EMBL/GenBank/DDBJ databases">
        <authorList>
            <person name="Ploux O."/>
        </authorList>
    </citation>
    <scope>NUCLEOTIDE SEQUENCE [LARGE SCALE GENOMIC DNA]</scope>
    <source>
        <strain evidence="2 3">UAMH 11012</strain>
    </source>
</reference>
<feature type="domain" description="2EXR" evidence="1">
    <location>
        <begin position="73"/>
        <end position="157"/>
    </location>
</feature>
<dbReference type="PANTHER" id="PTHR35910">
    <property type="entry name" value="2EXR DOMAIN-CONTAINING PROTEIN"/>
    <property type="match status" value="1"/>
</dbReference>
<sequence>MSTNAQDDVKAMESPDTAIAENLSSTSDTPINALNDAVQGLQLGAASPSALVNDANDVNDADDIIEANDGPTFRLFSKLVPELRLKIWEAARPVARIVRITKRKQPGLPVVYSPAKVPALLHACSESRQVALRWYELAFQTRQDLSSIIYLDHSCDVPYFSCETCNGDLCSGSERSRRQCGLMFMASPTDRLLKTIIFEYNMPGGTHHVSHLCVRLGRQVYAWQEPDENVMNAYIRFTDMTRYFGASHPSGKVFKNVLAIELGDTAEAGDATQRPSEE</sequence>
<dbReference type="PANTHER" id="PTHR35910:SF6">
    <property type="entry name" value="2EXR DOMAIN-CONTAINING PROTEIN"/>
    <property type="match status" value="1"/>
</dbReference>
<dbReference type="AlphaFoldDB" id="A0A1L7WU59"/>
<dbReference type="InterPro" id="IPR045518">
    <property type="entry name" value="2EXR"/>
</dbReference>
<dbReference type="Proteomes" id="UP000184330">
    <property type="component" value="Unassembled WGS sequence"/>
</dbReference>
<organism evidence="2 3">
    <name type="scientific">Phialocephala subalpina</name>
    <dbReference type="NCBI Taxonomy" id="576137"/>
    <lineage>
        <taxon>Eukaryota</taxon>
        <taxon>Fungi</taxon>
        <taxon>Dikarya</taxon>
        <taxon>Ascomycota</taxon>
        <taxon>Pezizomycotina</taxon>
        <taxon>Leotiomycetes</taxon>
        <taxon>Helotiales</taxon>
        <taxon>Mollisiaceae</taxon>
        <taxon>Phialocephala</taxon>
        <taxon>Phialocephala fortinii species complex</taxon>
    </lineage>
</organism>
<dbReference type="Pfam" id="PF20150">
    <property type="entry name" value="2EXR"/>
    <property type="match status" value="1"/>
</dbReference>
<dbReference type="EMBL" id="FJOG01000008">
    <property type="protein sequence ID" value="CZR56325.1"/>
    <property type="molecule type" value="Genomic_DNA"/>
</dbReference>
<proteinExistence type="predicted"/>
<evidence type="ECO:0000313" key="2">
    <source>
        <dbReference type="EMBL" id="CZR56325.1"/>
    </source>
</evidence>
<accession>A0A1L7WU59</accession>
<name>A0A1L7WU59_9HELO</name>
<evidence type="ECO:0000313" key="3">
    <source>
        <dbReference type="Proteomes" id="UP000184330"/>
    </source>
</evidence>
<gene>
    <name evidence="2" type="ORF">PAC_06213</name>
</gene>
<keyword evidence="3" id="KW-1185">Reference proteome</keyword>